<reference evidence="2" key="2">
    <citation type="journal article" date="2015" name="Data Brief">
        <title>Shoot transcriptome of the giant reed, Arundo donax.</title>
        <authorList>
            <person name="Barrero R.A."/>
            <person name="Guerrero F.D."/>
            <person name="Moolhuijzen P."/>
            <person name="Goolsby J.A."/>
            <person name="Tidwell J."/>
            <person name="Bellgard S.E."/>
            <person name="Bellgard M.I."/>
        </authorList>
    </citation>
    <scope>NUCLEOTIDE SEQUENCE</scope>
    <source>
        <tissue evidence="2">Shoot tissue taken approximately 20 cm above the soil surface</tissue>
    </source>
</reference>
<protein>
    <submittedName>
        <fullName evidence="2">Uncharacterized protein</fullName>
    </submittedName>
</protein>
<sequence>MEFATPASGGSGKGRPGGSMGVNMKEVHWEAIAADRLLPRCISSGYLPMETVRPLAQASLPKLGWDSAATMDWAGLHQSAAGGSSIGVLLTSLATEAEIQMRRG</sequence>
<dbReference type="EMBL" id="GBRH01254125">
    <property type="protein sequence ID" value="JAD43770.1"/>
    <property type="molecule type" value="Transcribed_RNA"/>
</dbReference>
<dbReference type="AlphaFoldDB" id="A0A0A9A437"/>
<evidence type="ECO:0000256" key="1">
    <source>
        <dbReference type="SAM" id="MobiDB-lite"/>
    </source>
</evidence>
<feature type="compositionally biased region" description="Gly residues" evidence="1">
    <location>
        <begin position="9"/>
        <end position="20"/>
    </location>
</feature>
<evidence type="ECO:0000313" key="2">
    <source>
        <dbReference type="EMBL" id="JAD43770.1"/>
    </source>
</evidence>
<proteinExistence type="predicted"/>
<reference evidence="2" key="1">
    <citation type="submission" date="2014-09" db="EMBL/GenBank/DDBJ databases">
        <authorList>
            <person name="Magalhaes I.L.F."/>
            <person name="Oliveira U."/>
            <person name="Santos F.R."/>
            <person name="Vidigal T.H.D.A."/>
            <person name="Brescovit A.D."/>
            <person name="Santos A.J."/>
        </authorList>
    </citation>
    <scope>NUCLEOTIDE SEQUENCE</scope>
    <source>
        <tissue evidence="2">Shoot tissue taken approximately 20 cm above the soil surface</tissue>
    </source>
</reference>
<accession>A0A0A9A437</accession>
<name>A0A0A9A437_ARUDO</name>
<organism evidence="2">
    <name type="scientific">Arundo donax</name>
    <name type="common">Giant reed</name>
    <name type="synonym">Donax arundinaceus</name>
    <dbReference type="NCBI Taxonomy" id="35708"/>
    <lineage>
        <taxon>Eukaryota</taxon>
        <taxon>Viridiplantae</taxon>
        <taxon>Streptophyta</taxon>
        <taxon>Embryophyta</taxon>
        <taxon>Tracheophyta</taxon>
        <taxon>Spermatophyta</taxon>
        <taxon>Magnoliopsida</taxon>
        <taxon>Liliopsida</taxon>
        <taxon>Poales</taxon>
        <taxon>Poaceae</taxon>
        <taxon>PACMAD clade</taxon>
        <taxon>Arundinoideae</taxon>
        <taxon>Arundineae</taxon>
        <taxon>Arundo</taxon>
    </lineage>
</organism>
<feature type="region of interest" description="Disordered" evidence="1">
    <location>
        <begin position="1"/>
        <end position="21"/>
    </location>
</feature>